<name>A0A3M7RUC7_BRAPC</name>
<keyword evidence="2" id="KW-1185">Reference proteome</keyword>
<reference evidence="1 2" key="1">
    <citation type="journal article" date="2018" name="Sci. Rep.">
        <title>Genomic signatures of local adaptation to the degree of environmental predictability in rotifers.</title>
        <authorList>
            <person name="Franch-Gras L."/>
            <person name="Hahn C."/>
            <person name="Garcia-Roger E.M."/>
            <person name="Carmona M.J."/>
            <person name="Serra M."/>
            <person name="Gomez A."/>
        </authorList>
    </citation>
    <scope>NUCLEOTIDE SEQUENCE [LARGE SCALE GENOMIC DNA]</scope>
    <source>
        <strain evidence="1">HYR1</strain>
    </source>
</reference>
<evidence type="ECO:0000313" key="1">
    <source>
        <dbReference type="EMBL" id="RNA27173.1"/>
    </source>
</evidence>
<protein>
    <submittedName>
        <fullName evidence="1">Uncharacterized protein</fullName>
    </submittedName>
</protein>
<dbReference type="EMBL" id="REGN01002584">
    <property type="protein sequence ID" value="RNA27173.1"/>
    <property type="molecule type" value="Genomic_DNA"/>
</dbReference>
<dbReference type="AlphaFoldDB" id="A0A3M7RUC7"/>
<accession>A0A3M7RUC7</accession>
<sequence>MILFNFEIKKSKSTLFFNKISKVSISNSQPYRFQEIFHQKFLIKLNKKNNIHLIFRFCLGNRKKNFRLMFFYNFTKISEKLIISDSL</sequence>
<dbReference type="Proteomes" id="UP000276133">
    <property type="component" value="Unassembled WGS sequence"/>
</dbReference>
<evidence type="ECO:0000313" key="2">
    <source>
        <dbReference type="Proteomes" id="UP000276133"/>
    </source>
</evidence>
<comment type="caution">
    <text evidence="1">The sequence shown here is derived from an EMBL/GenBank/DDBJ whole genome shotgun (WGS) entry which is preliminary data.</text>
</comment>
<proteinExistence type="predicted"/>
<gene>
    <name evidence="1" type="ORF">BpHYR1_051095</name>
</gene>
<organism evidence="1 2">
    <name type="scientific">Brachionus plicatilis</name>
    <name type="common">Marine rotifer</name>
    <name type="synonym">Brachionus muelleri</name>
    <dbReference type="NCBI Taxonomy" id="10195"/>
    <lineage>
        <taxon>Eukaryota</taxon>
        <taxon>Metazoa</taxon>
        <taxon>Spiralia</taxon>
        <taxon>Gnathifera</taxon>
        <taxon>Rotifera</taxon>
        <taxon>Eurotatoria</taxon>
        <taxon>Monogononta</taxon>
        <taxon>Pseudotrocha</taxon>
        <taxon>Ploima</taxon>
        <taxon>Brachionidae</taxon>
        <taxon>Brachionus</taxon>
    </lineage>
</organism>